<evidence type="ECO:0000256" key="3">
    <source>
        <dbReference type="ARBA" id="ARBA00022723"/>
    </source>
</evidence>
<dbReference type="PROSITE" id="PS51710">
    <property type="entry name" value="G_OBG"/>
    <property type="match status" value="1"/>
</dbReference>
<comment type="function">
    <text evidence="8">An essential GTPase which binds GTP, GDP and possibly (p)ppGpp with moderate affinity, with high nucleotide exchange rates and a fairly low GTP hydrolysis rate. Plays a role in control of the cell cycle, stress response, ribosome biogenesis and in those bacteria that undergo differentiation, in morphogenesis control.</text>
</comment>
<name>A0A090AQR0_9ENTR</name>
<feature type="binding site" evidence="8">
    <location>
        <begin position="318"/>
        <end position="320"/>
    </location>
    <ligand>
        <name>GTP</name>
        <dbReference type="ChEBI" id="CHEBI:37565"/>
    </ligand>
</feature>
<keyword evidence="6 8" id="KW-0460">Magnesium</keyword>
<dbReference type="InterPro" id="IPR006073">
    <property type="entry name" value="GTP-bd"/>
</dbReference>
<dbReference type="GO" id="GO:0003924">
    <property type="term" value="F:GTPase activity"/>
    <property type="evidence" value="ECO:0007669"/>
    <property type="project" value="UniProtKB-UniRule"/>
</dbReference>
<dbReference type="GO" id="GO:0042254">
    <property type="term" value="P:ribosome biogenesis"/>
    <property type="evidence" value="ECO:0007669"/>
    <property type="project" value="UniProtKB-UniRule"/>
</dbReference>
<dbReference type="EMBL" id="AP014521">
    <property type="protein sequence ID" value="BAP58682.1"/>
    <property type="molecule type" value="Genomic_DNA"/>
</dbReference>
<dbReference type="Pfam" id="PF01926">
    <property type="entry name" value="MMR_HSR1"/>
    <property type="match status" value="1"/>
</dbReference>
<dbReference type="HAMAP" id="MF_01454">
    <property type="entry name" value="GTPase_Obg"/>
    <property type="match status" value="1"/>
</dbReference>
<dbReference type="InterPro" id="IPR027417">
    <property type="entry name" value="P-loop_NTPase"/>
</dbReference>
<dbReference type="GO" id="GO:0005737">
    <property type="term" value="C:cytoplasm"/>
    <property type="evidence" value="ECO:0007669"/>
    <property type="project" value="UniProtKB-SubCell"/>
</dbReference>
<feature type="binding site" evidence="8">
    <location>
        <begin position="286"/>
        <end position="289"/>
    </location>
    <ligand>
        <name>GTP</name>
        <dbReference type="ChEBI" id="CHEBI:37565"/>
    </ligand>
</feature>
<keyword evidence="3 8" id="KW-0479">Metal-binding</keyword>
<evidence type="ECO:0000256" key="4">
    <source>
        <dbReference type="ARBA" id="ARBA00022741"/>
    </source>
</evidence>
<protein>
    <recommendedName>
        <fullName evidence="8">GTPase Obg</fullName>
        <ecNumber evidence="8">3.6.5.-</ecNumber>
    </recommendedName>
    <alternativeName>
        <fullName evidence="8">GTP-binding protein Obg</fullName>
    </alternativeName>
</protein>
<feature type="binding site" evidence="8">
    <location>
        <begin position="191"/>
        <end position="195"/>
    </location>
    <ligand>
        <name>GTP</name>
        <dbReference type="ChEBI" id="CHEBI:37565"/>
    </ligand>
</feature>
<dbReference type="InterPro" id="IPR014100">
    <property type="entry name" value="GTP-bd_Obg/CgtA"/>
</dbReference>
<dbReference type="PANTHER" id="PTHR11702:SF31">
    <property type="entry name" value="MITOCHONDRIAL RIBOSOME-ASSOCIATED GTPASE 2"/>
    <property type="match status" value="1"/>
</dbReference>
<gene>
    <name evidence="11" type="primary">obgE</name>
    <name evidence="8" type="synonym">obg</name>
    <name evidence="11" type="ORF">TGUWTKB_4560</name>
</gene>
<dbReference type="GO" id="GO:0043022">
    <property type="term" value="F:ribosome binding"/>
    <property type="evidence" value="ECO:0007669"/>
    <property type="project" value="UniProtKB-ARBA"/>
</dbReference>
<feature type="domain" description="OBG-type G" evidence="9">
    <location>
        <begin position="160"/>
        <end position="336"/>
    </location>
</feature>
<evidence type="ECO:0000256" key="1">
    <source>
        <dbReference type="ARBA" id="ARBA00007699"/>
    </source>
</evidence>
<dbReference type="Proteomes" id="UP000031627">
    <property type="component" value="Chromosome"/>
</dbReference>
<reference evidence="12" key="1">
    <citation type="submission" date="2013-11" db="EMBL/GenBank/DDBJ databases">
        <title>Symbiont-containing voluminous jelly as an extraordinary maternal gift for overwintering insect nymphs.</title>
        <authorList>
            <person name="Kaiwa N."/>
            <person name="Hosokawa T."/>
            <person name="Nikoh N."/>
            <person name="Meng X.Y."/>
            <person name="Tanahashi M."/>
            <person name="Moriyama M."/>
            <person name="Maeda T."/>
            <person name="Yamaguchi K."/>
            <person name="Shigenobu S."/>
            <person name="Ito M."/>
            <person name="Fukatsu T."/>
        </authorList>
    </citation>
    <scope>NUCLEOTIDE SEQUENCE [LARGE SCALE GENOMIC DNA]</scope>
    <source>
        <strain evidence="12">UwTKB</strain>
    </source>
</reference>
<keyword evidence="12" id="KW-1185">Reference proteome</keyword>
<evidence type="ECO:0000313" key="11">
    <source>
        <dbReference type="EMBL" id="BAP58682.1"/>
    </source>
</evidence>
<dbReference type="PANTHER" id="PTHR11702">
    <property type="entry name" value="DEVELOPMENTALLY REGULATED GTP-BINDING PROTEIN-RELATED"/>
    <property type="match status" value="1"/>
</dbReference>
<dbReference type="Gene3D" id="2.70.210.12">
    <property type="entry name" value="GTP1/OBG domain"/>
    <property type="match status" value="1"/>
</dbReference>
<dbReference type="HOGENOM" id="CLU_011747_2_0_6"/>
<keyword evidence="5 8" id="KW-0378">Hydrolase</keyword>
<accession>A0A090AQR0</accession>
<comment type="similarity">
    <text evidence="1 8">Belongs to the TRAFAC class OBG-HflX-like GTPase superfamily. OBG GTPase family.</text>
</comment>
<evidence type="ECO:0000259" key="9">
    <source>
        <dbReference type="PROSITE" id="PS51710"/>
    </source>
</evidence>
<dbReference type="PIRSF" id="PIRSF002401">
    <property type="entry name" value="GTP_bd_Obg/CgtA"/>
    <property type="match status" value="1"/>
</dbReference>
<comment type="subunit">
    <text evidence="8">Monomer.</text>
</comment>
<dbReference type="NCBIfam" id="NF008956">
    <property type="entry name" value="PRK12299.1"/>
    <property type="match status" value="1"/>
</dbReference>
<evidence type="ECO:0000256" key="5">
    <source>
        <dbReference type="ARBA" id="ARBA00022801"/>
    </source>
</evidence>
<dbReference type="InterPro" id="IPR006169">
    <property type="entry name" value="GTP1_OBG_dom"/>
</dbReference>
<dbReference type="AlphaFoldDB" id="A0A090AQR0"/>
<dbReference type="SUPFAM" id="SSF82051">
    <property type="entry name" value="Obg GTP-binding protein N-terminal domain"/>
    <property type="match status" value="1"/>
</dbReference>
<evidence type="ECO:0000259" key="10">
    <source>
        <dbReference type="PROSITE" id="PS51883"/>
    </source>
</evidence>
<evidence type="ECO:0000256" key="7">
    <source>
        <dbReference type="ARBA" id="ARBA00023134"/>
    </source>
</evidence>
<comment type="subcellular location">
    <subcellularLocation>
        <location evidence="8">Cytoplasm</location>
    </subcellularLocation>
</comment>
<reference evidence="11 12" key="2">
    <citation type="journal article" date="2014" name="Curr. Biol.">
        <title>Symbiont-Supplemented Maternal Investment Underpinning Host's Ecological Adaptation.</title>
        <authorList>
            <person name="Kaiwa N."/>
            <person name="Hosokawa T."/>
            <person name="Nikoh N."/>
            <person name="Tanahashi M."/>
            <person name="Moriyama M."/>
            <person name="Meng X.Y."/>
            <person name="Maeda T."/>
            <person name="Yamaguchi K."/>
            <person name="Shigenobu S."/>
            <person name="Ito M."/>
            <person name="Fukatsu T."/>
        </authorList>
    </citation>
    <scope>NUCLEOTIDE SEQUENCE [LARGE SCALE GENOMIC DNA]</scope>
    <source>
        <strain evidence="11 12">UwTKB</strain>
    </source>
</reference>
<organism evidence="11 12">
    <name type="scientific">Candidatus Tachikawaea gelatinosa</name>
    <dbReference type="NCBI Taxonomy" id="1410383"/>
    <lineage>
        <taxon>Bacteria</taxon>
        <taxon>Pseudomonadati</taxon>
        <taxon>Pseudomonadota</taxon>
        <taxon>Gammaproteobacteria</taxon>
        <taxon>Enterobacterales</taxon>
        <taxon>Enterobacteriaceae</taxon>
        <taxon>Candidatus Tachikawaea</taxon>
    </lineage>
</organism>
<dbReference type="InterPro" id="IPR031167">
    <property type="entry name" value="G_OBG"/>
</dbReference>
<dbReference type="SUPFAM" id="SSF52540">
    <property type="entry name" value="P-loop containing nucleoside triphosphate hydrolases"/>
    <property type="match status" value="1"/>
</dbReference>
<keyword evidence="4 8" id="KW-0547">Nucleotide-binding</keyword>
<dbReference type="NCBIfam" id="TIGR02729">
    <property type="entry name" value="Obg_CgtA"/>
    <property type="match status" value="1"/>
</dbReference>
<dbReference type="Gene3D" id="3.40.50.300">
    <property type="entry name" value="P-loop containing nucleotide triphosphate hydrolases"/>
    <property type="match status" value="1"/>
</dbReference>
<dbReference type="GO" id="GO:0005525">
    <property type="term" value="F:GTP binding"/>
    <property type="evidence" value="ECO:0007669"/>
    <property type="project" value="UniProtKB-UniRule"/>
</dbReference>
<dbReference type="STRING" id="1410383.TGUWTKB_4560"/>
<keyword evidence="2 8" id="KW-0963">Cytoplasm</keyword>
<sequence>MQFIDEAKILVIAGHGGNGCISFRREKYIPKGGPDGGNGGNGGNVYFITDRNLNTLSVFFLKKNFQAGNGKNGKSGNSTGQKGKDIFIKVPLGTQIIDANTGKIIDDMIQLKQKLLIAKGGAHGLGNACFKSSINRAPRKNTLGKSGEIVSIHLKLLLLANVGILGLPNSGKSTFVNIVSSARPKIGDYPFTTLFPTLGTVSVKQNLIKKRFIILDTPSLIKNSNIGKGLGIDFLKHLERCQLLLHVVEVTPNNFLESIKNINVITEEVRKYSEFIYNKECWIIFNKIDLLSNKKNIENYIKKIQKHIKLKNKFFFISALKNIGITNLCKKIMSIL</sequence>
<comment type="cofactor">
    <cofactor evidence="8">
        <name>Mg(2+)</name>
        <dbReference type="ChEBI" id="CHEBI:18420"/>
    </cofactor>
</comment>
<dbReference type="InterPro" id="IPR036726">
    <property type="entry name" value="GTP1_OBG_dom_sf"/>
</dbReference>
<feature type="binding site" evidence="8">
    <location>
        <position position="173"/>
    </location>
    <ligand>
        <name>Mg(2+)</name>
        <dbReference type="ChEBI" id="CHEBI:18420"/>
    </ligand>
</feature>
<feature type="binding site" evidence="8">
    <location>
        <begin position="166"/>
        <end position="173"/>
    </location>
    <ligand>
        <name>GTP</name>
        <dbReference type="ChEBI" id="CHEBI:37565"/>
    </ligand>
</feature>
<dbReference type="EC" id="3.6.5.-" evidence="8"/>
<feature type="domain" description="Obg" evidence="10">
    <location>
        <begin position="1"/>
        <end position="159"/>
    </location>
</feature>
<dbReference type="InterPro" id="IPR045086">
    <property type="entry name" value="OBG_GTPase"/>
</dbReference>
<feature type="binding site" evidence="8">
    <location>
        <position position="193"/>
    </location>
    <ligand>
        <name>Mg(2+)</name>
        <dbReference type="ChEBI" id="CHEBI:18420"/>
    </ligand>
</feature>
<evidence type="ECO:0000256" key="2">
    <source>
        <dbReference type="ARBA" id="ARBA00022490"/>
    </source>
</evidence>
<evidence type="ECO:0000256" key="8">
    <source>
        <dbReference type="HAMAP-Rule" id="MF_01454"/>
    </source>
</evidence>
<comment type="caution">
    <text evidence="8">Lacks conserved residue(s) required for the propagation of feature annotation.</text>
</comment>
<dbReference type="PROSITE" id="PS51883">
    <property type="entry name" value="OBG"/>
    <property type="match status" value="1"/>
</dbReference>
<dbReference type="OrthoDB" id="9807318at2"/>
<keyword evidence="7 8" id="KW-0342">GTP-binding</keyword>
<proteinExistence type="inferred from homology"/>
<dbReference type="CDD" id="cd01898">
    <property type="entry name" value="Obg"/>
    <property type="match status" value="1"/>
</dbReference>
<dbReference type="Pfam" id="PF01018">
    <property type="entry name" value="GTP1_OBG"/>
    <property type="match status" value="1"/>
</dbReference>
<evidence type="ECO:0000313" key="12">
    <source>
        <dbReference type="Proteomes" id="UP000031627"/>
    </source>
</evidence>
<dbReference type="GO" id="GO:0000287">
    <property type="term" value="F:magnesium ion binding"/>
    <property type="evidence" value="ECO:0007669"/>
    <property type="project" value="InterPro"/>
</dbReference>
<dbReference type="PRINTS" id="PR00326">
    <property type="entry name" value="GTP1OBG"/>
</dbReference>
<dbReference type="RefSeq" id="WP_041063184.1">
    <property type="nucleotide sequence ID" value="NZ_AP014521.1"/>
</dbReference>
<dbReference type="FunFam" id="2.70.210.12:FF:000001">
    <property type="entry name" value="GTPase Obg"/>
    <property type="match status" value="1"/>
</dbReference>
<evidence type="ECO:0000256" key="6">
    <source>
        <dbReference type="ARBA" id="ARBA00022842"/>
    </source>
</evidence>
<dbReference type="KEGG" id="sbw:TGUWTKB_4560"/>